<dbReference type="AlphaFoldDB" id="A0A6N6VK90"/>
<dbReference type="RefSeq" id="WP_152214936.1">
    <property type="nucleotide sequence ID" value="NZ_JBAQYD010000027.1"/>
</dbReference>
<dbReference type="PANTHER" id="PTHR46797">
    <property type="entry name" value="HTH-TYPE TRANSCRIPTIONAL REGULATOR"/>
    <property type="match status" value="1"/>
</dbReference>
<protein>
    <submittedName>
        <fullName evidence="3">Helix-turn-helix domain-containing protein</fullName>
    </submittedName>
</protein>
<dbReference type="CDD" id="cd00093">
    <property type="entry name" value="HTH_XRE"/>
    <property type="match status" value="1"/>
</dbReference>
<evidence type="ECO:0000256" key="1">
    <source>
        <dbReference type="ARBA" id="ARBA00023125"/>
    </source>
</evidence>
<dbReference type="InterPro" id="IPR001387">
    <property type="entry name" value="Cro/C1-type_HTH"/>
</dbReference>
<dbReference type="InterPro" id="IPR050807">
    <property type="entry name" value="TransReg_Diox_bact_type"/>
</dbReference>
<keyword evidence="1" id="KW-0238">DNA-binding</keyword>
<sequence>MTQTRIRHFRRLRGMTQSELAHRIGTTAATVSRLETSDMTVSMDWLAKFADALDVQVADLISTPPRAASIPCIGQIGRDGHFESVLPAGDETLTLESPARNPVALRIRANIGLYCAGDVVIADRLSPEHAARALGRDCIVEVDGEESGFGRFISSVDGDYFLVPPQSGAQARSLPRSGWVAPVVMLIRYL</sequence>
<dbReference type="GO" id="GO:0005829">
    <property type="term" value="C:cytosol"/>
    <property type="evidence" value="ECO:0007669"/>
    <property type="project" value="TreeGrafter"/>
</dbReference>
<name>A0A6N6VK90_9HYPH</name>
<accession>A0A6N6VK90</accession>
<organism evidence="3 4">
    <name type="scientific">Parvibaculum sedimenti</name>
    <dbReference type="NCBI Taxonomy" id="2608632"/>
    <lineage>
        <taxon>Bacteria</taxon>
        <taxon>Pseudomonadati</taxon>
        <taxon>Pseudomonadota</taxon>
        <taxon>Alphaproteobacteria</taxon>
        <taxon>Hyphomicrobiales</taxon>
        <taxon>Parvibaculaceae</taxon>
        <taxon>Parvibaculum</taxon>
    </lineage>
</organism>
<evidence type="ECO:0000313" key="4">
    <source>
        <dbReference type="Proteomes" id="UP000468901"/>
    </source>
</evidence>
<dbReference type="GO" id="GO:0003677">
    <property type="term" value="F:DNA binding"/>
    <property type="evidence" value="ECO:0007669"/>
    <property type="project" value="UniProtKB-KW"/>
</dbReference>
<comment type="caution">
    <text evidence="3">The sequence shown here is derived from an EMBL/GenBank/DDBJ whole genome shotgun (WGS) entry which is preliminary data.</text>
</comment>
<keyword evidence="4" id="KW-1185">Reference proteome</keyword>
<dbReference type="Proteomes" id="UP000468901">
    <property type="component" value="Unassembled WGS sequence"/>
</dbReference>
<feature type="domain" description="HTH cro/C1-type" evidence="2">
    <location>
        <begin position="6"/>
        <end position="60"/>
    </location>
</feature>
<dbReference type="GO" id="GO:0003700">
    <property type="term" value="F:DNA-binding transcription factor activity"/>
    <property type="evidence" value="ECO:0007669"/>
    <property type="project" value="TreeGrafter"/>
</dbReference>
<proteinExistence type="predicted"/>
<dbReference type="InterPro" id="IPR010982">
    <property type="entry name" value="Lambda_DNA-bd_dom_sf"/>
</dbReference>
<gene>
    <name evidence="3" type="ORF">F2P47_04310</name>
</gene>
<dbReference type="PANTHER" id="PTHR46797:SF1">
    <property type="entry name" value="METHYLPHOSPHONATE SYNTHASE"/>
    <property type="match status" value="1"/>
</dbReference>
<dbReference type="EMBL" id="WESC01000003">
    <property type="protein sequence ID" value="KAB7741633.1"/>
    <property type="molecule type" value="Genomic_DNA"/>
</dbReference>
<evidence type="ECO:0000259" key="2">
    <source>
        <dbReference type="PROSITE" id="PS50943"/>
    </source>
</evidence>
<dbReference type="Pfam" id="PF13443">
    <property type="entry name" value="HTH_26"/>
    <property type="match status" value="1"/>
</dbReference>
<dbReference type="SUPFAM" id="SSF47413">
    <property type="entry name" value="lambda repressor-like DNA-binding domains"/>
    <property type="match status" value="1"/>
</dbReference>
<reference evidence="3 4" key="1">
    <citation type="submission" date="2019-09" db="EMBL/GenBank/DDBJ databases">
        <title>Parvibaculum sedimenti sp. nov., isolated from sediment.</title>
        <authorList>
            <person name="Wang Y."/>
        </authorList>
    </citation>
    <scope>NUCLEOTIDE SEQUENCE [LARGE SCALE GENOMIC DNA]</scope>
    <source>
        <strain evidence="3 4">HXT-9</strain>
    </source>
</reference>
<dbReference type="Gene3D" id="1.10.260.40">
    <property type="entry name" value="lambda repressor-like DNA-binding domains"/>
    <property type="match status" value="1"/>
</dbReference>
<dbReference type="PROSITE" id="PS50943">
    <property type="entry name" value="HTH_CROC1"/>
    <property type="match status" value="1"/>
</dbReference>
<dbReference type="SMART" id="SM00530">
    <property type="entry name" value="HTH_XRE"/>
    <property type="match status" value="1"/>
</dbReference>
<evidence type="ECO:0000313" key="3">
    <source>
        <dbReference type="EMBL" id="KAB7741633.1"/>
    </source>
</evidence>